<dbReference type="EMBL" id="CAJEWN010000004">
    <property type="protein sequence ID" value="CAD2125655.1"/>
    <property type="molecule type" value="Genomic_DNA"/>
</dbReference>
<sequence>MPHKNGGGSSSTALQNIPDPLPNHPIVFQLPAIEGFEGTVSERLVKAVKPNYDIDPGNILTF</sequence>
<dbReference type="Proteomes" id="UP000580250">
    <property type="component" value="Unassembled WGS sequence"/>
</dbReference>
<proteinExistence type="predicted"/>
<organism evidence="2 3">
    <name type="scientific">Meloidogyne enterolobii</name>
    <name type="common">Root-knot nematode worm</name>
    <name type="synonym">Meloidogyne mayaguensis</name>
    <dbReference type="NCBI Taxonomy" id="390850"/>
    <lineage>
        <taxon>Eukaryota</taxon>
        <taxon>Metazoa</taxon>
        <taxon>Ecdysozoa</taxon>
        <taxon>Nematoda</taxon>
        <taxon>Chromadorea</taxon>
        <taxon>Rhabditida</taxon>
        <taxon>Tylenchina</taxon>
        <taxon>Tylenchomorpha</taxon>
        <taxon>Tylenchoidea</taxon>
        <taxon>Meloidogynidae</taxon>
        <taxon>Meloidogyninae</taxon>
        <taxon>Meloidogyne</taxon>
    </lineage>
</organism>
<evidence type="ECO:0000256" key="1">
    <source>
        <dbReference type="SAM" id="MobiDB-lite"/>
    </source>
</evidence>
<reference evidence="2 3" key="1">
    <citation type="submission" date="2020-08" db="EMBL/GenBank/DDBJ databases">
        <authorList>
            <person name="Koutsovoulos G."/>
            <person name="Danchin GJ E."/>
        </authorList>
    </citation>
    <scope>NUCLEOTIDE SEQUENCE [LARGE SCALE GENOMIC DNA]</scope>
</reference>
<evidence type="ECO:0000313" key="3">
    <source>
        <dbReference type="Proteomes" id="UP000580250"/>
    </source>
</evidence>
<feature type="region of interest" description="Disordered" evidence="1">
    <location>
        <begin position="1"/>
        <end position="20"/>
    </location>
</feature>
<comment type="caution">
    <text evidence="2">The sequence shown here is derived from an EMBL/GenBank/DDBJ whole genome shotgun (WGS) entry which is preliminary data.</text>
</comment>
<accession>A0A6V7TK79</accession>
<name>A0A6V7TK79_MELEN</name>
<gene>
    <name evidence="2" type="ORF">MENT_LOCUS1197</name>
</gene>
<dbReference type="AlphaFoldDB" id="A0A6V7TK79"/>
<protein>
    <submittedName>
        <fullName evidence="2">Uncharacterized protein</fullName>
    </submittedName>
</protein>
<evidence type="ECO:0000313" key="2">
    <source>
        <dbReference type="EMBL" id="CAD2125655.1"/>
    </source>
</evidence>